<dbReference type="CDD" id="cd00093">
    <property type="entry name" value="HTH_XRE"/>
    <property type="match status" value="1"/>
</dbReference>
<protein>
    <submittedName>
        <fullName evidence="3">Helix-turn-helix</fullName>
    </submittedName>
</protein>
<gene>
    <name evidence="3" type="ORF">SAMN05661099_1995</name>
</gene>
<dbReference type="Gene3D" id="1.10.260.40">
    <property type="entry name" value="lambda repressor-like DNA-binding domains"/>
    <property type="match status" value="1"/>
</dbReference>
<name>A0A1T5CXP0_9SPHI</name>
<proteinExistence type="predicted"/>
<dbReference type="SMART" id="SM00530">
    <property type="entry name" value="HTH_XRE"/>
    <property type="match status" value="1"/>
</dbReference>
<dbReference type="InterPro" id="IPR001387">
    <property type="entry name" value="Cro/C1-type_HTH"/>
</dbReference>
<evidence type="ECO:0000313" key="4">
    <source>
        <dbReference type="Proteomes" id="UP000189981"/>
    </source>
</evidence>
<reference evidence="4" key="1">
    <citation type="submission" date="2017-02" db="EMBL/GenBank/DDBJ databases">
        <authorList>
            <person name="Varghese N."/>
            <person name="Submissions S."/>
        </authorList>
    </citation>
    <scope>NUCLEOTIDE SEQUENCE [LARGE SCALE GENOMIC DNA]</scope>
    <source>
        <strain evidence="4">DSM 22385</strain>
    </source>
</reference>
<dbReference type="Pfam" id="PF01381">
    <property type="entry name" value="HTH_3"/>
    <property type="match status" value="1"/>
</dbReference>
<feature type="domain" description="HTH cro/C1-type" evidence="2">
    <location>
        <begin position="16"/>
        <end position="70"/>
    </location>
</feature>
<dbReference type="PANTHER" id="PTHR46558:SF4">
    <property type="entry name" value="DNA-BIDING PHAGE PROTEIN"/>
    <property type="match status" value="1"/>
</dbReference>
<dbReference type="InterPro" id="IPR010982">
    <property type="entry name" value="Lambda_DNA-bd_dom_sf"/>
</dbReference>
<evidence type="ECO:0000256" key="1">
    <source>
        <dbReference type="ARBA" id="ARBA00023125"/>
    </source>
</evidence>
<evidence type="ECO:0000259" key="2">
    <source>
        <dbReference type="PROSITE" id="PS50943"/>
    </source>
</evidence>
<sequence>MQQHEDLYFTNLSYNLLRIRKERNLSQEDMATLCNVERSKIGKMENKRIDPRLTTLIALARGLNIDITELLKAPLEDQSQKNENGSN</sequence>
<dbReference type="GO" id="GO:0003677">
    <property type="term" value="F:DNA binding"/>
    <property type="evidence" value="ECO:0007669"/>
    <property type="project" value="UniProtKB-KW"/>
</dbReference>
<accession>A0A1T5CXP0</accession>
<dbReference type="PROSITE" id="PS50943">
    <property type="entry name" value="HTH_CROC1"/>
    <property type="match status" value="1"/>
</dbReference>
<keyword evidence="4" id="KW-1185">Reference proteome</keyword>
<dbReference type="EMBL" id="FUYR01000002">
    <property type="protein sequence ID" value="SKB64123.1"/>
    <property type="molecule type" value="Genomic_DNA"/>
</dbReference>
<evidence type="ECO:0000313" key="3">
    <source>
        <dbReference type="EMBL" id="SKB64123.1"/>
    </source>
</evidence>
<keyword evidence="1" id="KW-0238">DNA-binding</keyword>
<dbReference type="Proteomes" id="UP000189981">
    <property type="component" value="Unassembled WGS sequence"/>
</dbReference>
<dbReference type="STRING" id="572036.SAMN05661099_1995"/>
<dbReference type="PANTHER" id="PTHR46558">
    <property type="entry name" value="TRACRIPTIONAL REGULATORY PROTEIN-RELATED-RELATED"/>
    <property type="match status" value="1"/>
</dbReference>
<organism evidence="3 4">
    <name type="scientific">Daejeonella lutea</name>
    <dbReference type="NCBI Taxonomy" id="572036"/>
    <lineage>
        <taxon>Bacteria</taxon>
        <taxon>Pseudomonadati</taxon>
        <taxon>Bacteroidota</taxon>
        <taxon>Sphingobacteriia</taxon>
        <taxon>Sphingobacteriales</taxon>
        <taxon>Sphingobacteriaceae</taxon>
        <taxon>Daejeonella</taxon>
    </lineage>
</organism>
<dbReference type="AlphaFoldDB" id="A0A1T5CXP0"/>
<dbReference type="SUPFAM" id="SSF47413">
    <property type="entry name" value="lambda repressor-like DNA-binding domains"/>
    <property type="match status" value="1"/>
</dbReference>